<proteinExistence type="predicted"/>
<protein>
    <submittedName>
        <fullName evidence="2">Uncharacterized protein</fullName>
    </submittedName>
</protein>
<reference evidence="2 3" key="1">
    <citation type="submission" date="2019-06" db="EMBL/GenBank/DDBJ databases">
        <title>Draft genome sequence of the filamentous fungus Phialemoniopsis curvata isolated from diesel fuel.</title>
        <authorList>
            <person name="Varaljay V.A."/>
            <person name="Lyon W.J."/>
            <person name="Crouch A.L."/>
            <person name="Drake C.E."/>
            <person name="Hollomon J.M."/>
            <person name="Nadeau L.J."/>
            <person name="Nunn H.S."/>
            <person name="Stevenson B.S."/>
            <person name="Bojanowski C.L."/>
            <person name="Crookes-Goodson W.J."/>
        </authorList>
    </citation>
    <scope>NUCLEOTIDE SEQUENCE [LARGE SCALE GENOMIC DNA]</scope>
    <source>
        <strain evidence="2 3">D216</strain>
    </source>
</reference>
<dbReference type="OrthoDB" id="5415241at2759"/>
<dbReference type="GO" id="GO:0043248">
    <property type="term" value="P:proteasome assembly"/>
    <property type="evidence" value="ECO:0007669"/>
    <property type="project" value="TreeGrafter"/>
</dbReference>
<evidence type="ECO:0000313" key="3">
    <source>
        <dbReference type="Proteomes" id="UP000319257"/>
    </source>
</evidence>
<dbReference type="EMBL" id="SKBQ01000049">
    <property type="protein sequence ID" value="TPX11434.1"/>
    <property type="molecule type" value="Genomic_DNA"/>
</dbReference>
<evidence type="ECO:0000256" key="1">
    <source>
        <dbReference type="SAM" id="MobiDB-lite"/>
    </source>
</evidence>
<name>A0A507AYA2_9PEZI</name>
<accession>A0A507AYA2</accession>
<dbReference type="PANTHER" id="PTHR42342:SF1">
    <property type="entry name" value="STATIONARY PHASE PROTEIN 5"/>
    <property type="match status" value="1"/>
</dbReference>
<dbReference type="STRING" id="1093900.A0A507AYA2"/>
<dbReference type="AlphaFoldDB" id="A0A507AYA2"/>
<evidence type="ECO:0000313" key="2">
    <source>
        <dbReference type="EMBL" id="TPX11434.1"/>
    </source>
</evidence>
<dbReference type="InterPro" id="IPR038816">
    <property type="entry name" value="Stationary_phase_5"/>
</dbReference>
<dbReference type="RefSeq" id="XP_030993145.1">
    <property type="nucleotide sequence ID" value="XM_031142643.1"/>
</dbReference>
<comment type="caution">
    <text evidence="2">The sequence shown here is derived from an EMBL/GenBank/DDBJ whole genome shotgun (WGS) entry which is preliminary data.</text>
</comment>
<dbReference type="Proteomes" id="UP000319257">
    <property type="component" value="Unassembled WGS sequence"/>
</dbReference>
<keyword evidence="3" id="KW-1185">Reference proteome</keyword>
<dbReference type="GO" id="GO:0070628">
    <property type="term" value="F:proteasome binding"/>
    <property type="evidence" value="ECO:0007669"/>
    <property type="project" value="InterPro"/>
</dbReference>
<dbReference type="PANTHER" id="PTHR42342">
    <property type="entry name" value="STATIONARY PHASE PROTEIN 5"/>
    <property type="match status" value="1"/>
</dbReference>
<sequence length="445" mass="47882">MAPVGGIWAPIALRALRRAIGDTAKMTKVLRNKLANATRVANAEVQPVTVRAGPRQPVHPVAFLRQSKRSGGTRYHSTWTNINATLRRFASTASEAAPRFDRTAYLKSATASRAVWQSTGRAPFASTLRPNLTGGALPRTAGGYSLGAGGRTGARYFSHTPAAPAQVVQNVSQAMRAFWLSGQRARFDGYSPNGERRFRAVSALEDEAGRKLAAALPLKDCAGAWIDFSVNPTITALTPLAAFANNYTHNKSEMNAATLGAEGFLDVLSVDFARALKELSAVMNDLKRLASLGDLPILLEKGSTLRVRFPGVDADTVERLCDDLGVTRGVVGEDDDFNVAMGVPLALQFPFAPDVEGAALSSPGGSMRSHRSELSSISEDAFDEFMEENPWLVEDAASLSSGEEGYASMSPPHPSSGEHCSDEFEGLEGIYRFLEECDRAKQRQF</sequence>
<organism evidence="2 3">
    <name type="scientific">Thyridium curvatum</name>
    <dbReference type="NCBI Taxonomy" id="1093900"/>
    <lineage>
        <taxon>Eukaryota</taxon>
        <taxon>Fungi</taxon>
        <taxon>Dikarya</taxon>
        <taxon>Ascomycota</taxon>
        <taxon>Pezizomycotina</taxon>
        <taxon>Sordariomycetes</taxon>
        <taxon>Sordariomycetidae</taxon>
        <taxon>Thyridiales</taxon>
        <taxon>Thyridiaceae</taxon>
        <taxon>Thyridium</taxon>
    </lineage>
</organism>
<feature type="region of interest" description="Disordered" evidence="1">
    <location>
        <begin position="402"/>
        <end position="421"/>
    </location>
</feature>
<dbReference type="GeneID" id="41975300"/>
<dbReference type="InParanoid" id="A0A507AYA2"/>
<gene>
    <name evidence="2" type="ORF">E0L32_007853</name>
</gene>